<evidence type="ECO:0000256" key="4">
    <source>
        <dbReference type="ARBA" id="ARBA00009873"/>
    </source>
</evidence>
<evidence type="ECO:0000256" key="6">
    <source>
        <dbReference type="ARBA" id="ARBA00022525"/>
    </source>
</evidence>
<comment type="subcellular location">
    <subcellularLocation>
        <location evidence="3">Membrane</location>
        <topology evidence="3">Lipid-anchor</topology>
        <topology evidence="3">GPI-anchor</topology>
    </subcellularLocation>
    <subcellularLocation>
        <location evidence="2">Secreted</location>
        <location evidence="2">Cell wall</location>
    </subcellularLocation>
</comment>
<evidence type="ECO:0000256" key="14">
    <source>
        <dbReference type="SAM" id="SignalP"/>
    </source>
</evidence>
<dbReference type="Pfam" id="PF15789">
    <property type="entry name" value="Hyr1"/>
    <property type="match status" value="6"/>
</dbReference>
<keyword evidence="7" id="KW-0336">GPI-anchor</keyword>
<feature type="region of interest" description="Disordered" evidence="13">
    <location>
        <begin position="1080"/>
        <end position="1115"/>
    </location>
</feature>
<dbReference type="Proteomes" id="UP000030161">
    <property type="component" value="Unassembled WGS sequence"/>
</dbReference>
<dbReference type="InterPro" id="IPR031573">
    <property type="entry name" value="Cell_wall_rpt"/>
</dbReference>
<feature type="chain" id="PRO_5044268905" description="Hyphally-regulated cell wall protein N-terminal domain-containing protein" evidence="14">
    <location>
        <begin position="21"/>
        <end position="1311"/>
    </location>
</feature>
<name>A0AB34PTA5_CANAX</name>
<comment type="similarity">
    <text evidence="4">Belongs to the HYR1/IFF family.</text>
</comment>
<dbReference type="InterPro" id="IPR021031">
    <property type="entry name" value="Hyphal-reg_cell_wall_N"/>
</dbReference>
<evidence type="ECO:0000256" key="11">
    <source>
        <dbReference type="ARBA" id="ARBA00023180"/>
    </source>
</evidence>
<evidence type="ECO:0000256" key="7">
    <source>
        <dbReference type="ARBA" id="ARBA00022622"/>
    </source>
</evidence>
<keyword evidence="12" id="KW-0449">Lipoprotein</keyword>
<feature type="domain" description="Hyphally-regulated cell wall protein N-terminal" evidence="15">
    <location>
        <begin position="12"/>
        <end position="339"/>
    </location>
</feature>
<evidence type="ECO:0000256" key="3">
    <source>
        <dbReference type="ARBA" id="ARBA00004589"/>
    </source>
</evidence>
<keyword evidence="9" id="KW-0843">Virulence</keyword>
<evidence type="ECO:0000313" key="17">
    <source>
        <dbReference type="Proteomes" id="UP000030161"/>
    </source>
</evidence>
<evidence type="ECO:0000256" key="1">
    <source>
        <dbReference type="ARBA" id="ARBA00003560"/>
    </source>
</evidence>
<sequence>MKLFQNILISIALLTQLIFAIEIAENKVDRGSITLNLGDIIIYTGATWSIIDNAYTNFVGKLDVRADAGLYITSTSHLLALQVSLTTILHSITNNGIISFDSRISRTSSSYDLRGISFTNNGEMYFGSSGESSSSTSLTSASWSNTGLLSFFQNQRTSGTVNLGVSMGSITNDGQICLNNQVYEQTTQIKGSGCFTAKGDSTIYIANVVLAVSSKQNFYLTDKGSSMIVQAVSTTQTFNVYGFGDGNKIGLTLPLVGTIFNSAFTYDTASGILTLRNTLLEQKFNIGTGYEPSKFQVVTDSGSGTPSTVLGSVAYYGHVPTRTLPKSCQIPCKPIPKAPGTQPTEYTTTITKTNTAGNTVTETGVVNISTDKAGSWFTTTSIFPTLTTAIAAPTSTAMSTDLSSSVNIPVETSSNESSSITLASSESSAVQTSSIEIPVSSHISANQESSSIGESSVNGSTMISSESALESASEFTIAQSSDVESYSSSEHSITHESSAITSSSTTIETHVTESSVVVDSFTSDSLFVSETQDPKASSFSIVTPSDSIIVNESSIPELSTSVGAVSTSTSSSEISSNSYFPSETHISKVSSSAEPTFVTPSESIIINISEPAVSTDSVQPSTEPQPDMSSVIAESLISSTVSASEIELSSTMELSHSESLLAKQSETINQSESNYISETSAVPTAKSTISDNKLTSTWESSSLVNLESTYSVVMSESEITPIPVHTSESATESAAESSDIQTQFTSTWTTTKSDGSFVTESGVISQSGTSFTTIATFPPLYTSSDITTEFISTWTATNSDGSVTTEIGVVSQSGTSLTTIATFPPSSTESGITSEFISTWTTTSSDGSVATKSGVVIQSGTSLTTIATFPPMSTSSDIINEFTSTWTTTNSDGSITTESGIVSQSGTSLTTLTIFEPVTSLAVPSYTVIETEFISTWTTTKSDGSIVTGSGIVSQSGTSLTTLTTFAPSSSSSSEITPEFTSTWEISSSNESNVVESSIVNQSNESLTNSVSSYEPATESAIVSPSDQVLTSSATSFVSASEFSAVTTTTTTVDSASASSSTDINNGVTVLVSPSESEINTSSSIWNNKNNASGAVSTSESTSTTDNHDGSLSMTKTESEINGFYSTESSTMFVTATITSCNESDCFENVVTYVSNDSYTTVTTGHSNDNTSVDNNNVPSTLIENVSNTETIPVVTNTEEVSTTVYNPLTSTSTSNIVESSNTSIVDNENNGVHINSDDMTAMVTAVETGNGITNGTNFVSPSTIPNEISETGSPATSIVGTLPYENGSNQLSIENIKYLILVVFGLMMIM</sequence>
<feature type="compositionally biased region" description="Polar residues" evidence="13">
    <location>
        <begin position="1089"/>
        <end position="1115"/>
    </location>
</feature>
<protein>
    <recommendedName>
        <fullName evidence="15">Hyphally-regulated cell wall protein N-terminal domain-containing protein</fullName>
    </recommendedName>
</protein>
<gene>
    <name evidence="16" type="ORF">MG3_03911</name>
</gene>
<dbReference type="GO" id="GO:0009277">
    <property type="term" value="C:fungal-type cell wall"/>
    <property type="evidence" value="ECO:0007669"/>
    <property type="project" value="UniProtKB-ARBA"/>
</dbReference>
<proteinExistence type="inferred from homology"/>
<dbReference type="Pfam" id="PF11765">
    <property type="entry name" value="Hyphal_reg_CWP"/>
    <property type="match status" value="1"/>
</dbReference>
<evidence type="ECO:0000256" key="10">
    <source>
        <dbReference type="ARBA" id="ARBA00023136"/>
    </source>
</evidence>
<dbReference type="EMBL" id="AJIX01000027">
    <property type="protein sequence ID" value="KGR09153.1"/>
    <property type="molecule type" value="Genomic_DNA"/>
</dbReference>
<keyword evidence="11" id="KW-0325">Glycoprotein</keyword>
<evidence type="ECO:0000256" key="9">
    <source>
        <dbReference type="ARBA" id="ARBA00023026"/>
    </source>
</evidence>
<organism evidence="16 17">
    <name type="scientific">Candida albicans P78048</name>
    <dbReference type="NCBI Taxonomy" id="1094989"/>
    <lineage>
        <taxon>Eukaryota</taxon>
        <taxon>Fungi</taxon>
        <taxon>Dikarya</taxon>
        <taxon>Ascomycota</taxon>
        <taxon>Saccharomycotina</taxon>
        <taxon>Pichiomycetes</taxon>
        <taxon>Debaryomycetaceae</taxon>
        <taxon>Candida/Lodderomyces clade</taxon>
        <taxon>Candida</taxon>
    </lineage>
</organism>
<evidence type="ECO:0000256" key="13">
    <source>
        <dbReference type="SAM" id="MobiDB-lite"/>
    </source>
</evidence>
<evidence type="ECO:0000313" key="16">
    <source>
        <dbReference type="EMBL" id="KGR09153.1"/>
    </source>
</evidence>
<dbReference type="GO" id="GO:0098552">
    <property type="term" value="C:side of membrane"/>
    <property type="evidence" value="ECO:0007669"/>
    <property type="project" value="UniProtKB-KW"/>
</dbReference>
<keyword evidence="10" id="KW-0472">Membrane</keyword>
<evidence type="ECO:0000256" key="5">
    <source>
        <dbReference type="ARBA" id="ARBA00022512"/>
    </source>
</evidence>
<keyword evidence="6" id="KW-0964">Secreted</keyword>
<reference evidence="16 17" key="1">
    <citation type="submission" date="2013-12" db="EMBL/GenBank/DDBJ databases">
        <title>The Genome Sequence of Candida albicans P78048.</title>
        <authorList>
            <consortium name="The Broad Institute Genome Sequencing Platform"/>
            <consortium name="The Broad Institute Genome Sequencing Center for Infectious Disease"/>
            <person name="Cuomo C."/>
            <person name="Bennett R."/>
            <person name="Hirakawa M."/>
            <person name="Noverr M."/>
            <person name="Mitchell A."/>
            <person name="Young S.K."/>
            <person name="Zeng Q."/>
            <person name="Gargeya S."/>
            <person name="Fitzgerald M."/>
            <person name="Abouelleil A."/>
            <person name="Alvarado L."/>
            <person name="Berlin A.M."/>
            <person name="Chapman S.B."/>
            <person name="Dewar J."/>
            <person name="Goldberg J."/>
            <person name="Griggs A."/>
            <person name="Gujja S."/>
            <person name="Hansen M."/>
            <person name="Howarth C."/>
            <person name="Imamovic A."/>
            <person name="Larimer J."/>
            <person name="McCowan C."/>
            <person name="Murphy C."/>
            <person name="Pearson M."/>
            <person name="Priest M."/>
            <person name="Roberts A."/>
            <person name="Saif S."/>
            <person name="Shea T."/>
            <person name="Sykes S."/>
            <person name="Wortman J."/>
            <person name="Nusbaum C."/>
            <person name="Birren B."/>
        </authorList>
    </citation>
    <scope>NUCLEOTIDE SEQUENCE [LARGE SCALE GENOMIC DNA]</scope>
    <source>
        <strain evidence="16 17">P78048</strain>
    </source>
</reference>
<dbReference type="GO" id="GO:0009986">
    <property type="term" value="C:cell surface"/>
    <property type="evidence" value="ECO:0007669"/>
    <property type="project" value="UniProtKB-ARBA"/>
</dbReference>
<comment type="function">
    <text evidence="1">GPI-anchored cell wall protein involved in cell wall organization, hyphal growth, as well as in host-fungal interaction and virulence.</text>
</comment>
<feature type="signal peptide" evidence="14">
    <location>
        <begin position="1"/>
        <end position="20"/>
    </location>
</feature>
<feature type="region of interest" description="Disordered" evidence="13">
    <location>
        <begin position="487"/>
        <end position="506"/>
    </location>
</feature>
<evidence type="ECO:0000259" key="15">
    <source>
        <dbReference type="Pfam" id="PF11765"/>
    </source>
</evidence>
<evidence type="ECO:0000256" key="2">
    <source>
        <dbReference type="ARBA" id="ARBA00004191"/>
    </source>
</evidence>
<evidence type="ECO:0000256" key="12">
    <source>
        <dbReference type="ARBA" id="ARBA00023288"/>
    </source>
</evidence>
<comment type="caution">
    <text evidence="16">The sequence shown here is derived from an EMBL/GenBank/DDBJ whole genome shotgun (WGS) entry which is preliminary data.</text>
</comment>
<accession>A0AB34PTA5</accession>
<keyword evidence="5" id="KW-0134">Cell wall</keyword>
<evidence type="ECO:0000256" key="8">
    <source>
        <dbReference type="ARBA" id="ARBA00022729"/>
    </source>
</evidence>
<keyword evidence="8 14" id="KW-0732">Signal</keyword>